<comment type="caution">
    <text evidence="13">The sequence shown here is derived from an EMBL/GenBank/DDBJ whole genome shotgun (WGS) entry which is preliminary data.</text>
</comment>
<protein>
    <submittedName>
        <fullName evidence="13">LPXTG cell wall anchor domain-containing protein</fullName>
    </submittedName>
</protein>
<feature type="signal peptide" evidence="11">
    <location>
        <begin position="1"/>
        <end position="25"/>
    </location>
</feature>
<evidence type="ECO:0000256" key="3">
    <source>
        <dbReference type="ARBA" id="ARBA00022512"/>
    </source>
</evidence>
<evidence type="ECO:0000259" key="12">
    <source>
        <dbReference type="PROSITE" id="PS50847"/>
    </source>
</evidence>
<dbReference type="EMBL" id="AABEKN010000003">
    <property type="protein sequence ID" value="EAG9353993.1"/>
    <property type="molecule type" value="Genomic_DNA"/>
</dbReference>
<dbReference type="InterPro" id="IPR003591">
    <property type="entry name" value="Leu-rich_rpt_typical-subtyp"/>
</dbReference>
<keyword evidence="10" id="KW-1133">Transmembrane helix</keyword>
<keyword evidence="10" id="KW-0472">Membrane</keyword>
<name>A0A823IW12_LISMN</name>
<feature type="transmembrane region" description="Helical" evidence="10">
    <location>
        <begin position="813"/>
        <end position="831"/>
    </location>
</feature>
<dbReference type="InterPro" id="IPR013783">
    <property type="entry name" value="Ig-like_fold"/>
</dbReference>
<feature type="region of interest" description="Disordered" evidence="9">
    <location>
        <begin position="27"/>
        <end position="100"/>
    </location>
</feature>
<dbReference type="Gene3D" id="3.10.20.320">
    <property type="entry name" value="Putative peptidoglycan bound protein (lpxtg motif)"/>
    <property type="match status" value="1"/>
</dbReference>
<evidence type="ECO:0000256" key="1">
    <source>
        <dbReference type="ARBA" id="ARBA00004168"/>
    </source>
</evidence>
<accession>A0A823IW12</accession>
<dbReference type="Pfam" id="PF08191">
    <property type="entry name" value="LRR_adjacent"/>
    <property type="match status" value="1"/>
</dbReference>
<keyword evidence="7" id="KW-0677">Repeat</keyword>
<dbReference type="Pfam" id="PF06458">
    <property type="entry name" value="MucBP"/>
    <property type="match status" value="1"/>
</dbReference>
<comment type="similarity">
    <text evidence="2">Belongs to the internalin family.</text>
</comment>
<feature type="domain" description="Gram-positive cocci surface proteins LPxTG" evidence="12">
    <location>
        <begin position="806"/>
        <end position="837"/>
    </location>
</feature>
<evidence type="ECO:0000256" key="4">
    <source>
        <dbReference type="ARBA" id="ARBA00022525"/>
    </source>
</evidence>
<dbReference type="InterPro" id="IPR009459">
    <property type="entry name" value="MucBP_dom"/>
</dbReference>
<dbReference type="SUPFAM" id="SSF81296">
    <property type="entry name" value="E set domains"/>
    <property type="match status" value="1"/>
</dbReference>
<feature type="region of interest" description="Disordered" evidence="9">
    <location>
        <begin position="765"/>
        <end position="796"/>
    </location>
</feature>
<evidence type="ECO:0000256" key="10">
    <source>
        <dbReference type="SAM" id="Phobius"/>
    </source>
</evidence>
<reference evidence="13 14" key="1">
    <citation type="submission" date="2019-04" db="EMBL/GenBank/DDBJ databases">
        <authorList>
            <consortium name="GenomeTrakr network: Whole genome sequencing for foodborne pathogen traceback"/>
        </authorList>
    </citation>
    <scope>NUCLEOTIDE SEQUENCE [LARGE SCALE GENOMIC DNA]</scope>
    <source>
        <strain evidence="13 14">CFSAN072502</strain>
    </source>
</reference>
<evidence type="ECO:0000256" key="9">
    <source>
        <dbReference type="SAM" id="MobiDB-lite"/>
    </source>
</evidence>
<dbReference type="InterPro" id="IPR012569">
    <property type="entry name" value="Inl_IR"/>
</dbReference>
<dbReference type="Pfam" id="PF00746">
    <property type="entry name" value="Gram_pos_anchor"/>
    <property type="match status" value="1"/>
</dbReference>
<dbReference type="Gene3D" id="3.80.10.10">
    <property type="entry name" value="Ribonuclease Inhibitor"/>
    <property type="match status" value="2"/>
</dbReference>
<keyword evidence="3" id="KW-0134">Cell wall</keyword>
<feature type="compositionally biased region" description="Polar residues" evidence="9">
    <location>
        <begin position="73"/>
        <end position="100"/>
    </location>
</feature>
<dbReference type="Gene3D" id="2.60.40.1220">
    <property type="match status" value="1"/>
</dbReference>
<evidence type="ECO:0000256" key="8">
    <source>
        <dbReference type="ARBA" id="ARBA00023088"/>
    </source>
</evidence>
<keyword evidence="5" id="KW-0433">Leucine-rich repeat</keyword>
<feature type="compositionally biased region" description="Polar residues" evidence="9">
    <location>
        <begin position="765"/>
        <end position="786"/>
    </location>
</feature>
<evidence type="ECO:0000256" key="6">
    <source>
        <dbReference type="ARBA" id="ARBA00022729"/>
    </source>
</evidence>
<dbReference type="PANTHER" id="PTHR24366:SF170">
    <property type="entry name" value="RE50361P"/>
    <property type="match status" value="1"/>
</dbReference>
<dbReference type="InterPro" id="IPR001611">
    <property type="entry name" value="Leu-rich_rpt"/>
</dbReference>
<proteinExistence type="inferred from homology"/>
<dbReference type="Proteomes" id="UP000524387">
    <property type="component" value="Unassembled WGS sequence"/>
</dbReference>
<keyword evidence="4" id="KW-0964">Secreted</keyword>
<dbReference type="NCBIfam" id="TIGR01167">
    <property type="entry name" value="LPXTG_anchor"/>
    <property type="match status" value="1"/>
</dbReference>
<evidence type="ECO:0000256" key="5">
    <source>
        <dbReference type="ARBA" id="ARBA00022614"/>
    </source>
</evidence>
<keyword evidence="10" id="KW-0812">Transmembrane</keyword>
<keyword evidence="6 11" id="KW-0732">Signal</keyword>
<evidence type="ECO:0000256" key="11">
    <source>
        <dbReference type="SAM" id="SignalP"/>
    </source>
</evidence>
<dbReference type="PROSITE" id="PS50847">
    <property type="entry name" value="GRAM_POS_ANCHORING"/>
    <property type="match status" value="1"/>
</dbReference>
<gene>
    <name evidence="13" type="ORF">CW895_09250</name>
</gene>
<dbReference type="AlphaFoldDB" id="A0A823IW12"/>
<organism evidence="13 14">
    <name type="scientific">Listeria monocytogenes</name>
    <dbReference type="NCBI Taxonomy" id="1639"/>
    <lineage>
        <taxon>Bacteria</taxon>
        <taxon>Bacillati</taxon>
        <taxon>Bacillota</taxon>
        <taxon>Bacilli</taxon>
        <taxon>Bacillales</taxon>
        <taxon>Listeriaceae</taxon>
        <taxon>Listeria</taxon>
    </lineage>
</organism>
<dbReference type="SUPFAM" id="SSF52058">
    <property type="entry name" value="L domain-like"/>
    <property type="match status" value="1"/>
</dbReference>
<dbReference type="SMART" id="SM00369">
    <property type="entry name" value="LRR_TYP"/>
    <property type="match status" value="3"/>
</dbReference>
<dbReference type="RefSeq" id="WP_070034775.1">
    <property type="nucleotide sequence ID" value="NZ_CP090057.1"/>
</dbReference>
<sequence>MRKIPVVVSLALCFSLVSPSLYASADTTNTKEKVTSNTKQPTTTDSAQSSGTDNTQTIPQKTIEPNPTIPSEDATNTPSNTTNKNDTPKNSLKSTSENGKTYTELFPDANLAKVIAKNISGVEDINAEVTDAELQSITNLVATNQNITSLEGIKHLTALENINVNSNKLTTINPLLNVPTLKSISANNNKMTGTLSLVNTLPELRTLNLNGNAITELDVENQPSLVTLSADELEVKKLTLKNLAQLDGFGRIASSITIDWGELESITLTNLPKIVSIDISGNYLDSNDIHLENLSNVTNLDFSSNELTKLPQITDFPLLTTINVRNNKIDKLESSKLVNVPKLTMLSADKQSVTLSKKIAAGNFVITNNIENLAGQITSPKTISNNGIYSNQSITWASEELAGVSKVSYTFDEVINSPTIKGKYTGTVNQPVDVKALPVITADKSISYDPVNAKDEATFLQDIHASASENARITSDYSEVVDFKVPGDYVVTLQAANDFDLKADSVTVVVHINDIQKPQVTVDANEVSFEVGTELTSEAILAKSGAKVTDIYDEEPKMEVDFSEVDSSKLGTYEVTITAKSKSGASADPLKLTIKIVDTESPVIQIGNLEIVVEKDSVLTAEQIIRDARITATDNYDKDLSIYVDLTKVDTSKPGSYKVTVYTKDSSGNRSGTETVILKVPEAKTGKIIIQYLDSENIELAESGTITGEVGATYETFAKEIEGYTLKEKPVNANGVFEEIGQTIQYIYMKDTIKPELPVYNENSLMPEVSNNDHNSTAASSQQIPNNAEEKQSKMYSKQNQAQIALPNTGDSTNLLFVFMGILLIAGLTISKTRRKN</sequence>
<dbReference type="Gene3D" id="2.60.40.10">
    <property type="entry name" value="Immunoglobulins"/>
    <property type="match status" value="3"/>
</dbReference>
<evidence type="ECO:0000256" key="2">
    <source>
        <dbReference type="ARBA" id="ARBA00009432"/>
    </source>
</evidence>
<dbReference type="InterPro" id="IPR014755">
    <property type="entry name" value="Cu-Rt/internalin_Ig-like"/>
</dbReference>
<evidence type="ECO:0000313" key="13">
    <source>
        <dbReference type="EMBL" id="EAG9353993.1"/>
    </source>
</evidence>
<dbReference type="PANTHER" id="PTHR24366">
    <property type="entry name" value="IG(IMMUNOGLOBULIN) AND LRR(LEUCINE RICH REPEAT) DOMAINS"/>
    <property type="match status" value="1"/>
</dbReference>
<feature type="chain" id="PRO_5032501688" evidence="11">
    <location>
        <begin position="26"/>
        <end position="837"/>
    </location>
</feature>
<dbReference type="NCBIfam" id="NF033932">
    <property type="entry name" value="LapB_rpt_80"/>
    <property type="match status" value="3"/>
</dbReference>
<feature type="compositionally biased region" description="Polar residues" evidence="9">
    <location>
        <begin position="35"/>
        <end position="65"/>
    </location>
</feature>
<comment type="subcellular location">
    <subcellularLocation>
        <location evidence="1">Secreted</location>
        <location evidence="1">Cell wall</location>
        <topology evidence="1">Peptidoglycan-anchor</topology>
    </subcellularLocation>
</comment>
<dbReference type="PROSITE" id="PS51450">
    <property type="entry name" value="LRR"/>
    <property type="match status" value="1"/>
</dbReference>
<evidence type="ECO:0000256" key="7">
    <source>
        <dbReference type="ARBA" id="ARBA00022737"/>
    </source>
</evidence>
<dbReference type="InterPro" id="IPR019931">
    <property type="entry name" value="LPXTG_anchor"/>
</dbReference>
<evidence type="ECO:0000313" key="14">
    <source>
        <dbReference type="Proteomes" id="UP000524387"/>
    </source>
</evidence>
<keyword evidence="8" id="KW-0572">Peptidoglycan-anchor</keyword>
<dbReference type="Pfam" id="PF18981">
    <property type="entry name" value="InlK_D3"/>
    <property type="match status" value="3"/>
</dbReference>
<dbReference type="InterPro" id="IPR014756">
    <property type="entry name" value="Ig_E-set"/>
</dbReference>
<dbReference type="InterPro" id="IPR032675">
    <property type="entry name" value="LRR_dom_sf"/>
</dbReference>
<dbReference type="InterPro" id="IPR044056">
    <property type="entry name" value="InlI_Ig-like"/>
</dbReference>